<evidence type="ECO:0000313" key="3">
    <source>
        <dbReference type="Proteomes" id="UP000271098"/>
    </source>
</evidence>
<dbReference type="Proteomes" id="UP000271098">
    <property type="component" value="Unassembled WGS sequence"/>
</dbReference>
<keyword evidence="3" id="KW-1185">Reference proteome</keyword>
<feature type="region of interest" description="Disordered" evidence="1">
    <location>
        <begin position="88"/>
        <end position="131"/>
    </location>
</feature>
<dbReference type="EMBL" id="UYRT01022027">
    <property type="protein sequence ID" value="VDK60340.1"/>
    <property type="molecule type" value="Genomic_DNA"/>
</dbReference>
<accession>A0A183DGZ2</accession>
<dbReference type="WBParaSite" id="GPUH_0000799201-mRNA-1">
    <property type="protein sequence ID" value="GPUH_0000799201-mRNA-1"/>
    <property type="gene ID" value="GPUH_0000799201"/>
</dbReference>
<evidence type="ECO:0000313" key="4">
    <source>
        <dbReference type="WBParaSite" id="GPUH_0000799201-mRNA-1"/>
    </source>
</evidence>
<sequence>MLDVVITVVAFAPHARPYFQLQPDGPMFTAQEFVATRFGSTKIKSHQGVDAGLGYHPFTAPSLYAYLQLLIFLNALACLTDWSEKLEEEFAETTPNTDETRKEQNGADDQNSVPQNPDNNADDELHDECMC</sequence>
<reference evidence="2 3" key="2">
    <citation type="submission" date="2018-11" db="EMBL/GenBank/DDBJ databases">
        <authorList>
            <consortium name="Pathogen Informatics"/>
        </authorList>
    </citation>
    <scope>NUCLEOTIDE SEQUENCE [LARGE SCALE GENOMIC DNA]</scope>
</reference>
<feature type="compositionally biased region" description="Polar residues" evidence="1">
    <location>
        <begin position="107"/>
        <end position="119"/>
    </location>
</feature>
<evidence type="ECO:0000256" key="1">
    <source>
        <dbReference type="SAM" id="MobiDB-lite"/>
    </source>
</evidence>
<feature type="compositionally biased region" description="Acidic residues" evidence="1">
    <location>
        <begin position="120"/>
        <end position="131"/>
    </location>
</feature>
<protein>
    <submittedName>
        <fullName evidence="4">COesterase domain-containing protein</fullName>
    </submittedName>
</protein>
<reference evidence="4" key="1">
    <citation type="submission" date="2016-06" db="UniProtKB">
        <authorList>
            <consortium name="WormBaseParasite"/>
        </authorList>
    </citation>
    <scope>IDENTIFICATION</scope>
</reference>
<proteinExistence type="predicted"/>
<dbReference type="AlphaFoldDB" id="A0A183DGZ2"/>
<name>A0A183DGZ2_9BILA</name>
<organism evidence="4">
    <name type="scientific">Gongylonema pulchrum</name>
    <dbReference type="NCBI Taxonomy" id="637853"/>
    <lineage>
        <taxon>Eukaryota</taxon>
        <taxon>Metazoa</taxon>
        <taxon>Ecdysozoa</taxon>
        <taxon>Nematoda</taxon>
        <taxon>Chromadorea</taxon>
        <taxon>Rhabditida</taxon>
        <taxon>Spirurina</taxon>
        <taxon>Spiruromorpha</taxon>
        <taxon>Spiruroidea</taxon>
        <taxon>Gongylonematidae</taxon>
        <taxon>Gongylonema</taxon>
    </lineage>
</organism>
<gene>
    <name evidence="2" type="ORF">GPUH_LOCUS7982</name>
</gene>
<evidence type="ECO:0000313" key="2">
    <source>
        <dbReference type="EMBL" id="VDK60340.1"/>
    </source>
</evidence>
<dbReference type="OrthoDB" id="19928at2759"/>